<feature type="transmembrane region" description="Helical" evidence="1">
    <location>
        <begin position="6"/>
        <end position="25"/>
    </location>
</feature>
<accession>A0A2P2JDX4</accession>
<keyword evidence="1" id="KW-1133">Transmembrane helix</keyword>
<evidence type="ECO:0000313" key="2">
    <source>
        <dbReference type="EMBL" id="MBW91671.1"/>
    </source>
</evidence>
<keyword evidence="1" id="KW-0812">Transmembrane</keyword>
<evidence type="ECO:0000256" key="1">
    <source>
        <dbReference type="SAM" id="Phobius"/>
    </source>
</evidence>
<sequence length="61" mass="7231">MFPSRMHPICEFFIVLFVLSLYVFLEYIHRFRSIKDSKCIFFSGRVVERLSLDQDKGTPGL</sequence>
<reference evidence="2" key="1">
    <citation type="submission" date="2018-02" db="EMBL/GenBank/DDBJ databases">
        <title>Rhizophora mucronata_Transcriptome.</title>
        <authorList>
            <person name="Meera S.P."/>
            <person name="Sreeshan A."/>
            <person name="Augustine A."/>
        </authorList>
    </citation>
    <scope>NUCLEOTIDE SEQUENCE</scope>
    <source>
        <tissue evidence="2">Leaf</tissue>
    </source>
</reference>
<name>A0A2P2JDX4_RHIMU</name>
<organism evidence="2">
    <name type="scientific">Rhizophora mucronata</name>
    <name type="common">Asiatic mangrove</name>
    <dbReference type="NCBI Taxonomy" id="61149"/>
    <lineage>
        <taxon>Eukaryota</taxon>
        <taxon>Viridiplantae</taxon>
        <taxon>Streptophyta</taxon>
        <taxon>Embryophyta</taxon>
        <taxon>Tracheophyta</taxon>
        <taxon>Spermatophyta</taxon>
        <taxon>Magnoliopsida</taxon>
        <taxon>eudicotyledons</taxon>
        <taxon>Gunneridae</taxon>
        <taxon>Pentapetalae</taxon>
        <taxon>rosids</taxon>
        <taxon>fabids</taxon>
        <taxon>Malpighiales</taxon>
        <taxon>Rhizophoraceae</taxon>
        <taxon>Rhizophora</taxon>
    </lineage>
</organism>
<proteinExistence type="predicted"/>
<dbReference type="EMBL" id="GGEC01011188">
    <property type="protein sequence ID" value="MBW91671.1"/>
    <property type="molecule type" value="Transcribed_RNA"/>
</dbReference>
<keyword evidence="1" id="KW-0472">Membrane</keyword>
<protein>
    <submittedName>
        <fullName evidence="2">Uncharacterized protein</fullName>
    </submittedName>
</protein>
<dbReference type="AlphaFoldDB" id="A0A2P2JDX4"/>